<keyword evidence="1" id="KW-0812">Transmembrane</keyword>
<protein>
    <submittedName>
        <fullName evidence="2">Uncharacterized protein</fullName>
    </submittedName>
</protein>
<dbReference type="EMBL" id="JAOYFB010000004">
    <property type="protein sequence ID" value="KAK4013014.1"/>
    <property type="molecule type" value="Genomic_DNA"/>
</dbReference>
<sequence>MKEREKHLQDNAESVNNIRRDFLAETNDTYTQFRPNFLSLWSFGWVSRFVRFFLSISVWLAHHQPFLFWFSLNLHPSNI</sequence>
<evidence type="ECO:0000313" key="3">
    <source>
        <dbReference type="Proteomes" id="UP001234178"/>
    </source>
</evidence>
<evidence type="ECO:0000256" key="1">
    <source>
        <dbReference type="SAM" id="Phobius"/>
    </source>
</evidence>
<organism evidence="2 3">
    <name type="scientific">Daphnia magna</name>
    <dbReference type="NCBI Taxonomy" id="35525"/>
    <lineage>
        <taxon>Eukaryota</taxon>
        <taxon>Metazoa</taxon>
        <taxon>Ecdysozoa</taxon>
        <taxon>Arthropoda</taxon>
        <taxon>Crustacea</taxon>
        <taxon>Branchiopoda</taxon>
        <taxon>Diplostraca</taxon>
        <taxon>Cladocera</taxon>
        <taxon>Anomopoda</taxon>
        <taxon>Daphniidae</taxon>
        <taxon>Daphnia</taxon>
    </lineage>
</organism>
<keyword evidence="1" id="KW-0472">Membrane</keyword>
<evidence type="ECO:0000313" key="2">
    <source>
        <dbReference type="EMBL" id="KAK4013014.1"/>
    </source>
</evidence>
<feature type="transmembrane region" description="Helical" evidence="1">
    <location>
        <begin position="49"/>
        <end position="70"/>
    </location>
</feature>
<accession>A0ABQ9ZKP2</accession>
<proteinExistence type="predicted"/>
<keyword evidence="1" id="KW-1133">Transmembrane helix</keyword>
<keyword evidence="3" id="KW-1185">Reference proteome</keyword>
<comment type="caution">
    <text evidence="2">The sequence shown here is derived from an EMBL/GenBank/DDBJ whole genome shotgun (WGS) entry which is preliminary data.</text>
</comment>
<reference evidence="2 3" key="1">
    <citation type="journal article" date="2023" name="Nucleic Acids Res.">
        <title>The hologenome of Daphnia magna reveals possible DNA methylation and microbiome-mediated evolution of the host genome.</title>
        <authorList>
            <person name="Chaturvedi A."/>
            <person name="Li X."/>
            <person name="Dhandapani V."/>
            <person name="Marshall H."/>
            <person name="Kissane S."/>
            <person name="Cuenca-Cambronero M."/>
            <person name="Asole G."/>
            <person name="Calvet F."/>
            <person name="Ruiz-Romero M."/>
            <person name="Marangio P."/>
            <person name="Guigo R."/>
            <person name="Rago D."/>
            <person name="Mirbahai L."/>
            <person name="Eastwood N."/>
            <person name="Colbourne J.K."/>
            <person name="Zhou J."/>
            <person name="Mallon E."/>
            <person name="Orsini L."/>
        </authorList>
    </citation>
    <scope>NUCLEOTIDE SEQUENCE [LARGE SCALE GENOMIC DNA]</scope>
    <source>
        <strain evidence="2">LRV0_1</strain>
    </source>
</reference>
<dbReference type="Proteomes" id="UP001234178">
    <property type="component" value="Unassembled WGS sequence"/>
</dbReference>
<gene>
    <name evidence="2" type="ORF">OUZ56_025259</name>
</gene>
<name>A0ABQ9ZKP2_9CRUS</name>